<keyword evidence="5" id="KW-1185">Reference proteome</keyword>
<name>A0ABR3FEB0_9AGAR</name>
<dbReference type="InterPro" id="IPR020904">
    <property type="entry name" value="Sc_DH/Rdtase_CS"/>
</dbReference>
<protein>
    <recommendedName>
        <fullName evidence="6">NAD(P)-binding protein</fullName>
    </recommendedName>
</protein>
<dbReference type="Gene3D" id="3.40.50.720">
    <property type="entry name" value="NAD(P)-binding Rossmann-like Domain"/>
    <property type="match status" value="1"/>
</dbReference>
<evidence type="ECO:0000313" key="4">
    <source>
        <dbReference type="EMBL" id="KAL0573647.1"/>
    </source>
</evidence>
<gene>
    <name evidence="4" type="ORF">V5O48_008319</name>
</gene>
<dbReference type="PANTHER" id="PTHR44229">
    <property type="entry name" value="15-HYDROXYPROSTAGLANDIN DEHYDROGENASE [NAD(+)]"/>
    <property type="match status" value="1"/>
</dbReference>
<comment type="similarity">
    <text evidence="1">Belongs to the short-chain dehydrogenases/reductases (SDR) family.</text>
</comment>
<dbReference type="PROSITE" id="PS00061">
    <property type="entry name" value="ADH_SHORT"/>
    <property type="match status" value="1"/>
</dbReference>
<evidence type="ECO:0000313" key="5">
    <source>
        <dbReference type="Proteomes" id="UP001465976"/>
    </source>
</evidence>
<dbReference type="SUPFAM" id="SSF51735">
    <property type="entry name" value="NAD(P)-binding Rossmann-fold domains"/>
    <property type="match status" value="1"/>
</dbReference>
<dbReference type="Pfam" id="PF00106">
    <property type="entry name" value="adh_short"/>
    <property type="match status" value="1"/>
</dbReference>
<proteinExistence type="inferred from homology"/>
<evidence type="ECO:0000256" key="1">
    <source>
        <dbReference type="ARBA" id="ARBA00006484"/>
    </source>
</evidence>
<dbReference type="InterPro" id="IPR002347">
    <property type="entry name" value="SDR_fam"/>
</dbReference>
<dbReference type="Proteomes" id="UP001465976">
    <property type="component" value="Unassembled WGS sequence"/>
</dbReference>
<accession>A0ABR3FEB0</accession>
<dbReference type="PRINTS" id="PR00081">
    <property type="entry name" value="GDHRDH"/>
</dbReference>
<keyword evidence="2" id="KW-0521">NADP</keyword>
<reference evidence="4 5" key="1">
    <citation type="submission" date="2024-02" db="EMBL/GenBank/DDBJ databases">
        <title>A draft genome for the cacao thread blight pathogen Marasmius crinis-equi.</title>
        <authorList>
            <person name="Cohen S.P."/>
            <person name="Baruah I.K."/>
            <person name="Amoako-Attah I."/>
            <person name="Bukari Y."/>
            <person name="Meinhardt L.W."/>
            <person name="Bailey B.A."/>
        </authorList>
    </citation>
    <scope>NUCLEOTIDE SEQUENCE [LARGE SCALE GENOMIC DNA]</scope>
    <source>
        <strain evidence="4 5">GH-76</strain>
    </source>
</reference>
<dbReference type="EMBL" id="JBAHYK010000480">
    <property type="protein sequence ID" value="KAL0573647.1"/>
    <property type="molecule type" value="Genomic_DNA"/>
</dbReference>
<comment type="caution">
    <text evidence="4">The sequence shown here is derived from an EMBL/GenBank/DDBJ whole genome shotgun (WGS) entry which is preliminary data.</text>
</comment>
<evidence type="ECO:0000256" key="2">
    <source>
        <dbReference type="ARBA" id="ARBA00022857"/>
    </source>
</evidence>
<keyword evidence="3" id="KW-0560">Oxidoreductase</keyword>
<dbReference type="InterPro" id="IPR036291">
    <property type="entry name" value="NAD(P)-bd_dom_sf"/>
</dbReference>
<evidence type="ECO:0008006" key="6">
    <source>
        <dbReference type="Google" id="ProtNLM"/>
    </source>
</evidence>
<dbReference type="PANTHER" id="PTHR44229:SF4">
    <property type="entry name" value="15-HYDROXYPROSTAGLANDIN DEHYDROGENASE [NAD(+)]"/>
    <property type="match status" value="1"/>
</dbReference>
<sequence length="292" mass="32532">MASLPDIKDDVAFITGAASGIGNMLMRELISRGARVILADVQESACQQIVSELNLKAGKTIAVAKKVDITSWDDLLSAYEFGREAFGRVDYFFANAGVGELQWLPKFESDKFTDEGSTPIQKPNIQTAEIDYTGQLYTAGLALQVFQRQPLNRHGFRGKLVLTASIYGFYHSVTMPMYCSAKAGVVAFMRSTSELYKDKGVTINCICPNITPTNIVPSDRFQVFEDHGVLTPTEFIVEQFISLLGANQTNGKAIGVYKNETWEHPFDTHKRAENYEAFKLIDDGYGRLFGYW</sequence>
<organism evidence="4 5">
    <name type="scientific">Marasmius crinis-equi</name>
    <dbReference type="NCBI Taxonomy" id="585013"/>
    <lineage>
        <taxon>Eukaryota</taxon>
        <taxon>Fungi</taxon>
        <taxon>Dikarya</taxon>
        <taxon>Basidiomycota</taxon>
        <taxon>Agaricomycotina</taxon>
        <taxon>Agaricomycetes</taxon>
        <taxon>Agaricomycetidae</taxon>
        <taxon>Agaricales</taxon>
        <taxon>Marasmiineae</taxon>
        <taxon>Marasmiaceae</taxon>
        <taxon>Marasmius</taxon>
    </lineage>
</organism>
<evidence type="ECO:0000256" key="3">
    <source>
        <dbReference type="ARBA" id="ARBA00023002"/>
    </source>
</evidence>